<evidence type="ECO:0000313" key="5">
    <source>
        <dbReference type="EMBL" id="GAA3620879.1"/>
    </source>
</evidence>
<dbReference type="InterPro" id="IPR000792">
    <property type="entry name" value="Tscrpt_reg_LuxR_C"/>
</dbReference>
<keyword evidence="2" id="KW-0238">DNA-binding</keyword>
<dbReference type="Pfam" id="PF00196">
    <property type="entry name" value="GerE"/>
    <property type="match status" value="1"/>
</dbReference>
<evidence type="ECO:0000313" key="6">
    <source>
        <dbReference type="Proteomes" id="UP001501074"/>
    </source>
</evidence>
<evidence type="ECO:0000259" key="4">
    <source>
        <dbReference type="PROSITE" id="PS50043"/>
    </source>
</evidence>
<name>A0ABP6ZWI2_9ACTN</name>
<dbReference type="Proteomes" id="UP001501074">
    <property type="component" value="Unassembled WGS sequence"/>
</dbReference>
<feature type="domain" description="HTH luxR-type" evidence="4">
    <location>
        <begin position="17"/>
        <end position="82"/>
    </location>
</feature>
<dbReference type="PANTHER" id="PTHR44688:SF16">
    <property type="entry name" value="DNA-BINDING TRANSCRIPTIONAL ACTIVATOR DEVR_DOSR"/>
    <property type="match status" value="1"/>
</dbReference>
<dbReference type="SUPFAM" id="SSF46894">
    <property type="entry name" value="C-terminal effector domain of the bipartite response regulators"/>
    <property type="match status" value="1"/>
</dbReference>
<dbReference type="PRINTS" id="PR00038">
    <property type="entry name" value="HTHLUXR"/>
</dbReference>
<dbReference type="SMART" id="SM00421">
    <property type="entry name" value="HTH_LUXR"/>
    <property type="match status" value="1"/>
</dbReference>
<dbReference type="InterPro" id="IPR036388">
    <property type="entry name" value="WH-like_DNA-bd_sf"/>
</dbReference>
<protein>
    <recommendedName>
        <fullName evidence="4">HTH luxR-type domain-containing protein</fullName>
    </recommendedName>
</protein>
<keyword evidence="3" id="KW-0804">Transcription</keyword>
<dbReference type="InterPro" id="IPR016032">
    <property type="entry name" value="Sig_transdc_resp-reg_C-effctor"/>
</dbReference>
<gene>
    <name evidence="5" type="ORF">GCM10022223_42200</name>
</gene>
<dbReference type="CDD" id="cd06170">
    <property type="entry name" value="LuxR_C_like"/>
    <property type="match status" value="1"/>
</dbReference>
<accession>A0ABP6ZWI2</accession>
<evidence type="ECO:0000256" key="1">
    <source>
        <dbReference type="ARBA" id="ARBA00023015"/>
    </source>
</evidence>
<keyword evidence="1" id="KW-0805">Transcription regulation</keyword>
<evidence type="ECO:0000256" key="2">
    <source>
        <dbReference type="ARBA" id="ARBA00023125"/>
    </source>
</evidence>
<organism evidence="5 6">
    <name type="scientific">Kineosporia mesophila</name>
    <dbReference type="NCBI Taxonomy" id="566012"/>
    <lineage>
        <taxon>Bacteria</taxon>
        <taxon>Bacillati</taxon>
        <taxon>Actinomycetota</taxon>
        <taxon>Actinomycetes</taxon>
        <taxon>Kineosporiales</taxon>
        <taxon>Kineosporiaceae</taxon>
        <taxon>Kineosporia</taxon>
    </lineage>
</organism>
<dbReference type="PROSITE" id="PS50043">
    <property type="entry name" value="HTH_LUXR_2"/>
    <property type="match status" value="1"/>
</dbReference>
<dbReference type="EMBL" id="BAAAZO010000007">
    <property type="protein sequence ID" value="GAA3620879.1"/>
    <property type="molecule type" value="Genomic_DNA"/>
</dbReference>
<sequence length="108" mass="11921">MVMPLAPKRPDPQIPSLSRRLADLTPREREVMTLVARGLTNDEIGAVLFISPTTAKTHVNRALAKTGCRDRTQLVILAYETGVVRAGERTGPCKTDLVQRPPYLQRSA</sequence>
<evidence type="ECO:0000256" key="3">
    <source>
        <dbReference type="ARBA" id="ARBA00023163"/>
    </source>
</evidence>
<reference evidence="6" key="1">
    <citation type="journal article" date="2019" name="Int. J. Syst. Evol. Microbiol.">
        <title>The Global Catalogue of Microorganisms (GCM) 10K type strain sequencing project: providing services to taxonomists for standard genome sequencing and annotation.</title>
        <authorList>
            <consortium name="The Broad Institute Genomics Platform"/>
            <consortium name="The Broad Institute Genome Sequencing Center for Infectious Disease"/>
            <person name="Wu L."/>
            <person name="Ma J."/>
        </authorList>
    </citation>
    <scope>NUCLEOTIDE SEQUENCE [LARGE SCALE GENOMIC DNA]</scope>
    <source>
        <strain evidence="6">JCM 16902</strain>
    </source>
</reference>
<comment type="caution">
    <text evidence="5">The sequence shown here is derived from an EMBL/GenBank/DDBJ whole genome shotgun (WGS) entry which is preliminary data.</text>
</comment>
<dbReference type="PANTHER" id="PTHR44688">
    <property type="entry name" value="DNA-BINDING TRANSCRIPTIONAL ACTIVATOR DEVR_DOSR"/>
    <property type="match status" value="1"/>
</dbReference>
<dbReference type="Gene3D" id="1.10.10.10">
    <property type="entry name" value="Winged helix-like DNA-binding domain superfamily/Winged helix DNA-binding domain"/>
    <property type="match status" value="1"/>
</dbReference>
<proteinExistence type="predicted"/>
<keyword evidence="6" id="KW-1185">Reference proteome</keyword>